<evidence type="ECO:0000256" key="1">
    <source>
        <dbReference type="SAM" id="MobiDB-lite"/>
    </source>
</evidence>
<name>A0A219B0M2_9SPHN</name>
<sequence length="272" mass="29582">MGLRQISGWVAFIAAGSLSTVTSAACWEAREIASAEVRYYQSMLMVGTLKCRTGDRYIEEDYNRFVDQAREVLDDHNRTIRDRFLRDYGLYDGEDMYDRFTTRLANDFAAGADRQGFCRELAALLRISASSHPQDVAVLAQAVVDDLPLRDPLCRDEGRHAYREASACFEPAPPRAAPPQPAAPAPVSADKPETDTMSGPAAPLDREAAMDRALKALTAAAEALRAVPPAPPASEAPVRSEDGDPPAREPAREIVMIDGIPTDQRPIVGAAN</sequence>
<gene>
    <name evidence="2" type="ORF">B5C34_15320</name>
</gene>
<dbReference type="AlphaFoldDB" id="A0A219B0M2"/>
<organism evidence="2 3">
    <name type="scientific">Pacificimonas flava</name>
    <dbReference type="NCBI Taxonomy" id="1234595"/>
    <lineage>
        <taxon>Bacteria</taxon>
        <taxon>Pseudomonadati</taxon>
        <taxon>Pseudomonadota</taxon>
        <taxon>Alphaproteobacteria</taxon>
        <taxon>Sphingomonadales</taxon>
        <taxon>Sphingosinicellaceae</taxon>
        <taxon>Pacificimonas</taxon>
    </lineage>
</organism>
<evidence type="ECO:0000313" key="2">
    <source>
        <dbReference type="EMBL" id="OWV31870.1"/>
    </source>
</evidence>
<dbReference type="OrthoDB" id="7473015at2"/>
<evidence type="ECO:0000313" key="3">
    <source>
        <dbReference type="Proteomes" id="UP000198462"/>
    </source>
</evidence>
<comment type="caution">
    <text evidence="2">The sequence shown here is derived from an EMBL/GenBank/DDBJ whole genome shotgun (WGS) entry which is preliminary data.</text>
</comment>
<accession>A0A219B0M2</accession>
<protein>
    <submittedName>
        <fullName evidence="2">Uncharacterized protein</fullName>
    </submittedName>
</protein>
<keyword evidence="3" id="KW-1185">Reference proteome</keyword>
<reference evidence="3" key="1">
    <citation type="submission" date="2017-05" db="EMBL/GenBank/DDBJ databases">
        <authorList>
            <person name="Lin X."/>
        </authorList>
    </citation>
    <scope>NUCLEOTIDE SEQUENCE [LARGE SCALE GENOMIC DNA]</scope>
    <source>
        <strain evidence="3">JLT2012</strain>
    </source>
</reference>
<dbReference type="Proteomes" id="UP000198462">
    <property type="component" value="Unassembled WGS sequence"/>
</dbReference>
<feature type="compositionally biased region" description="Basic and acidic residues" evidence="1">
    <location>
        <begin position="238"/>
        <end position="252"/>
    </location>
</feature>
<feature type="region of interest" description="Disordered" evidence="1">
    <location>
        <begin position="170"/>
        <end position="202"/>
    </location>
</feature>
<dbReference type="EMBL" id="NFZT01000007">
    <property type="protein sequence ID" value="OWV31870.1"/>
    <property type="molecule type" value="Genomic_DNA"/>
</dbReference>
<proteinExistence type="predicted"/>
<dbReference type="RefSeq" id="WP_088713664.1">
    <property type="nucleotide sequence ID" value="NZ_NFZT01000007.1"/>
</dbReference>
<dbReference type="PROSITE" id="PS51257">
    <property type="entry name" value="PROKAR_LIPOPROTEIN"/>
    <property type="match status" value="1"/>
</dbReference>
<feature type="compositionally biased region" description="Pro residues" evidence="1">
    <location>
        <begin position="171"/>
        <end position="184"/>
    </location>
</feature>
<feature type="region of interest" description="Disordered" evidence="1">
    <location>
        <begin position="226"/>
        <end position="272"/>
    </location>
</feature>